<feature type="transmembrane region" description="Helical" evidence="1">
    <location>
        <begin position="246"/>
        <end position="268"/>
    </location>
</feature>
<evidence type="ECO:0000256" key="1">
    <source>
        <dbReference type="SAM" id="Phobius"/>
    </source>
</evidence>
<keyword evidence="3" id="KW-1185">Reference proteome</keyword>
<reference evidence="2" key="1">
    <citation type="journal article" date="2014" name="Int. J. Syst. Evol. Microbiol.">
        <title>Complete genome sequence of Corynebacterium casei LMG S-19264T (=DSM 44701T), isolated from a smear-ripened cheese.</title>
        <authorList>
            <consortium name="US DOE Joint Genome Institute (JGI-PGF)"/>
            <person name="Walter F."/>
            <person name="Albersmeier A."/>
            <person name="Kalinowski J."/>
            <person name="Ruckert C."/>
        </authorList>
    </citation>
    <scope>NUCLEOTIDE SEQUENCE</scope>
    <source>
        <strain evidence="2">JCM 3035</strain>
    </source>
</reference>
<evidence type="ECO:0000313" key="2">
    <source>
        <dbReference type="EMBL" id="GGK62161.1"/>
    </source>
</evidence>
<keyword evidence="1" id="KW-0472">Membrane</keyword>
<proteinExistence type="predicted"/>
<accession>A0A917QPQ6</accession>
<protein>
    <submittedName>
        <fullName evidence="2">Uncharacterized protein</fullName>
    </submittedName>
</protein>
<reference evidence="2" key="2">
    <citation type="submission" date="2020-09" db="EMBL/GenBank/DDBJ databases">
        <authorList>
            <person name="Sun Q."/>
            <person name="Ohkuma M."/>
        </authorList>
    </citation>
    <scope>NUCLEOTIDE SEQUENCE</scope>
    <source>
        <strain evidence="2">JCM 3035</strain>
    </source>
</reference>
<name>A0A917QPQ6_9ACTN</name>
<dbReference type="AlphaFoldDB" id="A0A917QPQ6"/>
<dbReference type="Proteomes" id="UP000637788">
    <property type="component" value="Unassembled WGS sequence"/>
</dbReference>
<evidence type="ECO:0000313" key="3">
    <source>
        <dbReference type="Proteomes" id="UP000637788"/>
    </source>
</evidence>
<gene>
    <name evidence="2" type="ORF">GCM10010094_23460</name>
</gene>
<feature type="transmembrane region" description="Helical" evidence="1">
    <location>
        <begin position="280"/>
        <end position="303"/>
    </location>
</feature>
<feature type="transmembrane region" description="Helical" evidence="1">
    <location>
        <begin position="105"/>
        <end position="122"/>
    </location>
</feature>
<dbReference type="EMBL" id="BMPQ01000004">
    <property type="protein sequence ID" value="GGK62161.1"/>
    <property type="molecule type" value="Genomic_DNA"/>
</dbReference>
<feature type="transmembrane region" description="Helical" evidence="1">
    <location>
        <begin position="134"/>
        <end position="155"/>
    </location>
</feature>
<sequence length="381" mass="40147">MVGEFSGHSPIVLRAAARHARGMGSSRLRRLPRPTLLRAANAASHAQLFALSGIAAVLGTRAFLAQAGYPKLGGGASHLHIAHMLWGGLLMMVALLVLLCCVGRAARGGAAVVGGVGFGLFIDEVGKQVTDEPGYFYQPAAGIIYGSFALLLLLVQGIRRRGAEPAALTPDQRTAQAADLALGGVGSGLTDEQRRAALRLIEGSGHDADQALVRLIDALPERPPAPHRRRFAETAHALRHVARTRAAAIGAVACVLTEAVLLTVWIPMDAVSGELDRDPQVGAAVGILVSAAASVLLGVAGLVRLWRDRAVAFRLFRLALLADILAGQVFKFTVNQFASVTELIFDLGVLWVISVQLAEARRDVRRTATDRPAIAPVEPTA</sequence>
<feature type="transmembrane region" description="Helical" evidence="1">
    <location>
        <begin position="78"/>
        <end position="98"/>
    </location>
</feature>
<keyword evidence="1" id="KW-0812">Transmembrane</keyword>
<keyword evidence="1" id="KW-1133">Transmembrane helix</keyword>
<organism evidence="2 3">
    <name type="scientific">Streptomyces flaveus</name>
    <dbReference type="NCBI Taxonomy" id="66370"/>
    <lineage>
        <taxon>Bacteria</taxon>
        <taxon>Bacillati</taxon>
        <taxon>Actinomycetota</taxon>
        <taxon>Actinomycetes</taxon>
        <taxon>Kitasatosporales</taxon>
        <taxon>Streptomycetaceae</taxon>
        <taxon>Streptomyces</taxon>
        <taxon>Streptomyces aurantiacus group</taxon>
    </lineage>
</organism>
<comment type="caution">
    <text evidence="2">The sequence shown here is derived from an EMBL/GenBank/DDBJ whole genome shotgun (WGS) entry which is preliminary data.</text>
</comment>